<dbReference type="RefSeq" id="WP_169212038.1">
    <property type="nucleotide sequence ID" value="NZ_JAATNW010000009.1"/>
</dbReference>
<organism evidence="2 3">
    <name type="scientific">Alteromonas ponticola</name>
    <dbReference type="NCBI Taxonomy" id="2720613"/>
    <lineage>
        <taxon>Bacteria</taxon>
        <taxon>Pseudomonadati</taxon>
        <taxon>Pseudomonadota</taxon>
        <taxon>Gammaproteobacteria</taxon>
        <taxon>Alteromonadales</taxon>
        <taxon>Alteromonadaceae</taxon>
        <taxon>Alteromonas/Salinimonas group</taxon>
        <taxon>Alteromonas</taxon>
    </lineage>
</organism>
<accession>A0ABX1R8L4</accession>
<feature type="domain" description="DUF5610" evidence="1">
    <location>
        <begin position="78"/>
        <end position="173"/>
    </location>
</feature>
<proteinExistence type="predicted"/>
<dbReference type="Proteomes" id="UP000709336">
    <property type="component" value="Unassembled WGS sequence"/>
</dbReference>
<dbReference type="EMBL" id="JAATNW010000009">
    <property type="protein sequence ID" value="NMH61477.1"/>
    <property type="molecule type" value="Genomic_DNA"/>
</dbReference>
<evidence type="ECO:0000313" key="2">
    <source>
        <dbReference type="EMBL" id="NMH61477.1"/>
    </source>
</evidence>
<reference evidence="2 3" key="1">
    <citation type="submission" date="2020-03" db="EMBL/GenBank/DDBJ databases">
        <title>Alteromonas ponticola sp. nov., isolated from seawater.</title>
        <authorList>
            <person name="Yoon J.-H."/>
            <person name="Kim Y.-O."/>
        </authorList>
    </citation>
    <scope>NUCLEOTIDE SEQUENCE [LARGE SCALE GENOMIC DNA]</scope>
    <source>
        <strain evidence="2 3">MYP5</strain>
    </source>
</reference>
<comment type="caution">
    <text evidence="2">The sequence shown here is derived from an EMBL/GenBank/DDBJ whole genome shotgun (WGS) entry which is preliminary data.</text>
</comment>
<name>A0ABX1R8L4_9ALTE</name>
<dbReference type="InterPro" id="IPR041651">
    <property type="entry name" value="DUF5610"/>
</dbReference>
<protein>
    <submittedName>
        <fullName evidence="2">DUF5610 domain-containing protein</fullName>
    </submittedName>
</protein>
<gene>
    <name evidence="2" type="ORF">HCJ96_15715</name>
</gene>
<evidence type="ECO:0000259" key="1">
    <source>
        <dbReference type="Pfam" id="PF18433"/>
    </source>
</evidence>
<dbReference type="Pfam" id="PF18433">
    <property type="entry name" value="DUF5610"/>
    <property type="match status" value="1"/>
</dbReference>
<evidence type="ECO:0000313" key="3">
    <source>
        <dbReference type="Proteomes" id="UP000709336"/>
    </source>
</evidence>
<sequence>MNVGQMKAFLGEQQPAVNPDKAIKKQLQEEGLRQAAEFQQQQAAKVSVSSTQTTIGMKMLSQALDNAVVLDGKQNSAKSHKSDAGADNEKKSSLFDFEEIAKNVMKFVGNVINGAAKSGASSEKLSELIGQAREGVAKGIALAEKDIGGLMNDDIAEGIDRSRSLIGDRLDDLEKRLLGSDQKNSTNATQNVQSASLAARESKDGAMLIRTKDGDELTLSFESLRQFQYSQQSFTAVGDKNVVSDNSDNAGSLANLQSYSFYEKTGISFSLKGELDEDEMEAIADLVGQAHDLADTFFSGDLDKAFDQALKVGFNDEELAGFAMQLNHTKQTEVTQAYQNVKNFKEDSEGSLGNGNVINSIAKYMDKMMELLNKAEEKLESGNEYGSLVNGLISEMEDVQVPDLVSAINRFNEFNKRLVNAMPTPVPSEADA</sequence>
<keyword evidence="3" id="KW-1185">Reference proteome</keyword>